<dbReference type="Proteomes" id="UP000179769">
    <property type="component" value="Unassembled WGS sequence"/>
</dbReference>
<evidence type="ECO:0008006" key="4">
    <source>
        <dbReference type="Google" id="ProtNLM"/>
    </source>
</evidence>
<gene>
    <name evidence="2" type="ORF">BBK14_30830</name>
</gene>
<comment type="caution">
    <text evidence="2">The sequence shown here is derived from an EMBL/GenBank/DDBJ whole genome shotgun (WGS) entry which is preliminary data.</text>
</comment>
<keyword evidence="1" id="KW-1133">Transmembrane helix</keyword>
<dbReference type="AlphaFoldDB" id="A0A1S1RF17"/>
<dbReference type="RefSeq" id="WP_071059871.1">
    <property type="nucleotide sequence ID" value="NZ_MAXA01000019.1"/>
</dbReference>
<keyword evidence="3" id="KW-1185">Reference proteome</keyword>
<organism evidence="2 3">
    <name type="scientific">Parafrankia soli</name>
    <dbReference type="NCBI Taxonomy" id="2599596"/>
    <lineage>
        <taxon>Bacteria</taxon>
        <taxon>Bacillati</taxon>
        <taxon>Actinomycetota</taxon>
        <taxon>Actinomycetes</taxon>
        <taxon>Frankiales</taxon>
        <taxon>Frankiaceae</taxon>
        <taxon>Parafrankia</taxon>
    </lineage>
</organism>
<reference evidence="3" key="1">
    <citation type="submission" date="2016-07" db="EMBL/GenBank/DDBJ databases">
        <title>Frankia sp. NRRL B-16219 Genome sequencing.</title>
        <authorList>
            <person name="Ghodhbane-Gtari F."/>
            <person name="Swanson E."/>
            <person name="Gueddou A."/>
            <person name="Louati M."/>
            <person name="Nouioui I."/>
            <person name="Hezbri K."/>
            <person name="Abebe-Akele F."/>
            <person name="Simpson S."/>
            <person name="Morris K."/>
            <person name="Thomas K."/>
            <person name="Gtari M."/>
            <person name="Tisa L.S."/>
        </authorList>
    </citation>
    <scope>NUCLEOTIDE SEQUENCE [LARGE SCALE GENOMIC DNA]</scope>
    <source>
        <strain evidence="3">NRRL B-16219</strain>
    </source>
</reference>
<dbReference type="EMBL" id="MAXA01000019">
    <property type="protein sequence ID" value="OHV44657.1"/>
    <property type="molecule type" value="Genomic_DNA"/>
</dbReference>
<keyword evidence="1" id="KW-0472">Membrane</keyword>
<evidence type="ECO:0000313" key="3">
    <source>
        <dbReference type="Proteomes" id="UP000179769"/>
    </source>
</evidence>
<evidence type="ECO:0000256" key="1">
    <source>
        <dbReference type="SAM" id="Phobius"/>
    </source>
</evidence>
<evidence type="ECO:0000313" key="2">
    <source>
        <dbReference type="EMBL" id="OHV44657.1"/>
    </source>
</evidence>
<feature type="transmembrane region" description="Helical" evidence="1">
    <location>
        <begin position="102"/>
        <end position="119"/>
    </location>
</feature>
<accession>A0A1S1RF17</accession>
<name>A0A1S1RF17_9ACTN</name>
<protein>
    <recommendedName>
        <fullName evidence="4">Transposase IS4-like domain-containing protein</fullName>
    </recommendedName>
</protein>
<sequence length="191" mass="20722">MTSIGASLLTTKHRVSRYLVAETSIDPDTGKPALTWHFDQAALDTEATTDGWYALLTNLPDTTGPAEVLARYKSQEVSERRYGAFKGPLAVTPMFLHSNQRIHALIHVICLALLIFSLIERQARRGAGPDGKIPGLYAGRPARPTGALVLGALNKLRLVPAQSGRPAYIPRPPGLHQHLLTILGVNPTRPP</sequence>
<proteinExistence type="predicted"/>
<keyword evidence="1" id="KW-0812">Transmembrane</keyword>